<dbReference type="CDD" id="cd07061">
    <property type="entry name" value="HP_HAP_like"/>
    <property type="match status" value="1"/>
</dbReference>
<dbReference type="RefSeq" id="XP_007754579.1">
    <property type="nucleotide sequence ID" value="XM_007756389.1"/>
</dbReference>
<dbReference type="Gene3D" id="3.40.50.1240">
    <property type="entry name" value="Phosphoglycerate mutase-like"/>
    <property type="match status" value="2"/>
</dbReference>
<gene>
    <name evidence="5" type="ORF">A1O7_02356</name>
</gene>
<feature type="compositionally biased region" description="Low complexity" evidence="4">
    <location>
        <begin position="585"/>
        <end position="594"/>
    </location>
</feature>
<comment type="similarity">
    <text evidence="1">Belongs to the histidine acid phosphatase family.</text>
</comment>
<dbReference type="PANTHER" id="PTHR11567">
    <property type="entry name" value="ACID PHOSPHATASE-RELATED"/>
    <property type="match status" value="1"/>
</dbReference>
<dbReference type="InterPro" id="IPR050645">
    <property type="entry name" value="Histidine_acid_phosphatase"/>
</dbReference>
<name>W9WAB5_9EURO</name>
<dbReference type="HOGENOM" id="CLU_030431_3_1_1"/>
<dbReference type="InterPro" id="IPR033379">
    <property type="entry name" value="Acid_Pase_AS"/>
</dbReference>
<feature type="compositionally biased region" description="Polar residues" evidence="4">
    <location>
        <begin position="464"/>
        <end position="498"/>
    </location>
</feature>
<dbReference type="eggNOG" id="KOG3720">
    <property type="taxonomic scope" value="Eukaryota"/>
</dbReference>
<accession>W9WAB5</accession>
<organism evidence="5 6">
    <name type="scientific">Cladophialophora yegresii CBS 114405</name>
    <dbReference type="NCBI Taxonomy" id="1182544"/>
    <lineage>
        <taxon>Eukaryota</taxon>
        <taxon>Fungi</taxon>
        <taxon>Dikarya</taxon>
        <taxon>Ascomycota</taxon>
        <taxon>Pezizomycotina</taxon>
        <taxon>Eurotiomycetes</taxon>
        <taxon>Chaetothyriomycetidae</taxon>
        <taxon>Chaetothyriales</taxon>
        <taxon>Herpotrichiellaceae</taxon>
        <taxon>Cladophialophora</taxon>
    </lineage>
</organism>
<dbReference type="AlphaFoldDB" id="W9WAB5"/>
<feature type="region of interest" description="Disordered" evidence="4">
    <location>
        <begin position="440"/>
        <end position="501"/>
    </location>
</feature>
<dbReference type="EMBL" id="AMGW01000002">
    <property type="protein sequence ID" value="EXJ61925.1"/>
    <property type="molecule type" value="Genomic_DNA"/>
</dbReference>
<sequence length="608" mass="66679">MTSIEFRPPYSKDELNKLYPKDLELRLVQVLLRHGERAPVSARFGNAGLPAYWPYCNAAQRLRSVAMTPQDVSEWNSLQWRRRLEMFGEDDGPVIAAGPKGQVDGVCQLGELTDQGRQTTYTLGSRLRQLYIEQLRFMPSLIANADLIYLRATPLPRALESVQQTFWGMYPLSSRTAAFPSPTIVTRTPADETLFPNDGNCRRFAQLSRAFAQRTADRWNDTSDMAYLTKMIGKWMPDTSDKRVAVDSHPRLSGIMDTINSTLAHGPETRLPKEFYDPKAREIIDRIGVEEWFSGYNENREYRMLGIGGLIGDIVERMTSKIEGAGLSINEIGGENGRLGRGRGGETGIRFALSGCHDTTLAGVLTGLGAFNGEKWPPYTSHIAFELFRVKEPQSQDPQSAPDADFLSPTTPASTEPKTEAAPTQKPGLFASLLGLRTPFGSGPASGSGSSSRDDDDTSSAGTFTSSRDPSSKSTATSRSDPLSTPSLTRQSSLNPSISPADLIARKPYSSLSDGQKQRLQGYYVRIRYNDKVMKIPACANPGNHYADDESLCTFEAFKRVADGFVPKNWKVQCGQNLDDGAGGKSPLLKGPGLDQPPQLAGQIEEGS</sequence>
<reference evidence="5 6" key="1">
    <citation type="submission" date="2013-03" db="EMBL/GenBank/DDBJ databases">
        <title>The Genome Sequence of Cladophialophora yegresii CBS 114405.</title>
        <authorList>
            <consortium name="The Broad Institute Genomics Platform"/>
            <person name="Cuomo C."/>
            <person name="de Hoog S."/>
            <person name="Gorbushina A."/>
            <person name="Walker B."/>
            <person name="Young S.K."/>
            <person name="Zeng Q."/>
            <person name="Gargeya S."/>
            <person name="Fitzgerald M."/>
            <person name="Haas B."/>
            <person name="Abouelleil A."/>
            <person name="Allen A.W."/>
            <person name="Alvarado L."/>
            <person name="Arachchi H.M."/>
            <person name="Berlin A.M."/>
            <person name="Chapman S.B."/>
            <person name="Gainer-Dewar J."/>
            <person name="Goldberg J."/>
            <person name="Griggs A."/>
            <person name="Gujja S."/>
            <person name="Hansen M."/>
            <person name="Howarth C."/>
            <person name="Imamovic A."/>
            <person name="Ireland A."/>
            <person name="Larimer J."/>
            <person name="McCowan C."/>
            <person name="Murphy C."/>
            <person name="Pearson M."/>
            <person name="Poon T.W."/>
            <person name="Priest M."/>
            <person name="Roberts A."/>
            <person name="Saif S."/>
            <person name="Shea T."/>
            <person name="Sisk P."/>
            <person name="Sykes S."/>
            <person name="Wortman J."/>
            <person name="Nusbaum C."/>
            <person name="Birren B."/>
        </authorList>
    </citation>
    <scope>NUCLEOTIDE SEQUENCE [LARGE SCALE GENOMIC DNA]</scope>
    <source>
        <strain evidence="5 6">CBS 114405</strain>
    </source>
</reference>
<feature type="region of interest" description="Disordered" evidence="4">
    <location>
        <begin position="393"/>
        <end position="425"/>
    </location>
</feature>
<evidence type="ECO:0000313" key="6">
    <source>
        <dbReference type="Proteomes" id="UP000019473"/>
    </source>
</evidence>
<evidence type="ECO:0000256" key="4">
    <source>
        <dbReference type="SAM" id="MobiDB-lite"/>
    </source>
</evidence>
<dbReference type="PANTHER" id="PTHR11567:SF110">
    <property type="entry name" value="2-PHOSPHOXYLOSE PHOSPHATASE 1"/>
    <property type="match status" value="1"/>
</dbReference>
<proteinExistence type="inferred from homology"/>
<evidence type="ECO:0000256" key="2">
    <source>
        <dbReference type="ARBA" id="ARBA00012632"/>
    </source>
</evidence>
<dbReference type="STRING" id="1182544.W9WAB5"/>
<evidence type="ECO:0000256" key="3">
    <source>
        <dbReference type="ARBA" id="ARBA00022801"/>
    </source>
</evidence>
<keyword evidence="3" id="KW-0378">Hydrolase</keyword>
<evidence type="ECO:0000313" key="5">
    <source>
        <dbReference type="EMBL" id="EXJ61925.1"/>
    </source>
</evidence>
<dbReference type="Pfam" id="PF00328">
    <property type="entry name" value="His_Phos_2"/>
    <property type="match status" value="1"/>
</dbReference>
<feature type="compositionally biased region" description="Low complexity" evidence="4">
    <location>
        <begin position="441"/>
        <end position="451"/>
    </location>
</feature>
<evidence type="ECO:0000256" key="1">
    <source>
        <dbReference type="ARBA" id="ARBA00005375"/>
    </source>
</evidence>
<dbReference type="PROSITE" id="PS00616">
    <property type="entry name" value="HIS_ACID_PHOSPHAT_1"/>
    <property type="match status" value="1"/>
</dbReference>
<dbReference type="SUPFAM" id="SSF53254">
    <property type="entry name" value="Phosphoglycerate mutase-like"/>
    <property type="match status" value="1"/>
</dbReference>
<dbReference type="InterPro" id="IPR000560">
    <property type="entry name" value="His_Pase_clade-2"/>
</dbReference>
<protein>
    <recommendedName>
        <fullName evidence="2">3-phytase</fullName>
        <ecNumber evidence="2">3.1.3.8</ecNumber>
    </recommendedName>
</protein>
<feature type="region of interest" description="Disordered" evidence="4">
    <location>
        <begin position="581"/>
        <end position="608"/>
    </location>
</feature>
<dbReference type="EC" id="3.1.3.8" evidence="2"/>
<dbReference type="VEuPathDB" id="FungiDB:A1O7_02356"/>
<dbReference type="GO" id="GO:0016158">
    <property type="term" value="F:inositol hexakisphosphate 3-phosphatase activity"/>
    <property type="evidence" value="ECO:0007669"/>
    <property type="project" value="UniProtKB-EC"/>
</dbReference>
<comment type="caution">
    <text evidence="5">The sequence shown here is derived from an EMBL/GenBank/DDBJ whole genome shotgun (WGS) entry which is preliminary data.</text>
</comment>
<keyword evidence="6" id="KW-1185">Reference proteome</keyword>
<dbReference type="Proteomes" id="UP000019473">
    <property type="component" value="Unassembled WGS sequence"/>
</dbReference>
<dbReference type="InterPro" id="IPR029033">
    <property type="entry name" value="His_PPase_superfam"/>
</dbReference>
<dbReference type="OrthoDB" id="10257284at2759"/>
<dbReference type="GeneID" id="19176964"/>